<proteinExistence type="predicted"/>
<keyword evidence="3" id="KW-1185">Reference proteome</keyword>
<dbReference type="EMBL" id="JACMSC010000020">
    <property type="protein sequence ID" value="KAG6472481.1"/>
    <property type="molecule type" value="Genomic_DNA"/>
</dbReference>
<protein>
    <recommendedName>
        <fullName evidence="4">Ribosomal protein L34Ae</fullName>
    </recommendedName>
</protein>
<evidence type="ECO:0000313" key="3">
    <source>
        <dbReference type="Proteomes" id="UP000734854"/>
    </source>
</evidence>
<dbReference type="PANTHER" id="PTHR46702">
    <property type="entry name" value="DNA LIGASE (DUF1666)-RELATED"/>
    <property type="match status" value="1"/>
</dbReference>
<dbReference type="PANTHER" id="PTHR46702:SF1">
    <property type="entry name" value="DUF1666 FAMILY PROTEIN (DUF1666)"/>
    <property type="match status" value="1"/>
</dbReference>
<dbReference type="InterPro" id="IPR012870">
    <property type="entry name" value="DUF1666"/>
</dbReference>
<name>A0A8J5CWB4_ZINOF</name>
<feature type="region of interest" description="Disordered" evidence="1">
    <location>
        <begin position="87"/>
        <end position="110"/>
    </location>
</feature>
<reference evidence="2 3" key="1">
    <citation type="submission" date="2020-08" db="EMBL/GenBank/DDBJ databases">
        <title>Plant Genome Project.</title>
        <authorList>
            <person name="Zhang R.-G."/>
        </authorList>
    </citation>
    <scope>NUCLEOTIDE SEQUENCE [LARGE SCALE GENOMIC DNA]</scope>
    <source>
        <tissue evidence="2">Rhizome</tissue>
    </source>
</reference>
<comment type="caution">
    <text evidence="2">The sequence shown here is derived from an EMBL/GenBank/DDBJ whole genome shotgun (WGS) entry which is preliminary data.</text>
</comment>
<dbReference type="Pfam" id="PF07891">
    <property type="entry name" value="DUF1666"/>
    <property type="match status" value="1"/>
</dbReference>
<accession>A0A8J5CWB4</accession>
<evidence type="ECO:0000256" key="1">
    <source>
        <dbReference type="SAM" id="MobiDB-lite"/>
    </source>
</evidence>
<organism evidence="2 3">
    <name type="scientific">Zingiber officinale</name>
    <name type="common">Ginger</name>
    <name type="synonym">Amomum zingiber</name>
    <dbReference type="NCBI Taxonomy" id="94328"/>
    <lineage>
        <taxon>Eukaryota</taxon>
        <taxon>Viridiplantae</taxon>
        <taxon>Streptophyta</taxon>
        <taxon>Embryophyta</taxon>
        <taxon>Tracheophyta</taxon>
        <taxon>Spermatophyta</taxon>
        <taxon>Magnoliopsida</taxon>
        <taxon>Liliopsida</taxon>
        <taxon>Zingiberales</taxon>
        <taxon>Zingiberaceae</taxon>
        <taxon>Zingiber</taxon>
    </lineage>
</organism>
<dbReference type="AlphaFoldDB" id="A0A8J5CWB4"/>
<gene>
    <name evidence="2" type="ORF">ZIOFF_069945</name>
</gene>
<dbReference type="Proteomes" id="UP000734854">
    <property type="component" value="Unassembled WGS sequence"/>
</dbReference>
<evidence type="ECO:0008006" key="4">
    <source>
        <dbReference type="Google" id="ProtNLM"/>
    </source>
</evidence>
<sequence length="431" mass="49777">MEFLKIRSFRGIGKFKVKKDSNQDRDLMNLDLEKPNDEVLDTMPKADASDHVVKAVEDEDDDDFVTNEVKRRLKELRKNSFMVLIPEEGYPEEEEGGGSSSSGWRESEEGGDAPWCTFNAIYAKYTERMTFFDKLMVKSLKEAAYGTHNMIGSLGASKHSQRSLSKKLYMNLLNLPIKAQNGHCDGNEILRSQQEDSPCENLEAAYVSQVCLSWEILHNQYMQLKDMTLSQYENEVSYSYAAQAFQQFQVLLQRFIENEPFEMGTRIEVFAHARIPLPKLLQVPNCLGMNEKGVEDSDEPVLATDLIKIIEESILTFLLFLRMDKKKSGFLFQVQSSRNPLQQLQASFEKKEIKVKEILRRKKGWKKKTWPETEEEVELLFTLVDIKVISRVLRMRGLTKEQLLWCEEKMSRLDDSDKKSGRVLSSTLFPC</sequence>
<evidence type="ECO:0000313" key="2">
    <source>
        <dbReference type="EMBL" id="KAG6472481.1"/>
    </source>
</evidence>